<sequence length="208" mass="22861">MLDESDGDESDPDLSIDTDIASNISGHFILKGDWQKFLGEVPDGGWSGDIRTHDMPDHGLIMTKGKKWCILGRKMKRDCREVAGSSARCGWCTLAGRPFIPEDLLPGALVDKDTTKVARKHALAVGHALNLAENAEEKRVKQKIAFAKRLKAEVDKDENAVLVQVMHRLESVEEAVTAIPHTEEAVVSIFETVKMKLVDEDASSGDDL</sequence>
<organism evidence="1 2">
    <name type="scientific">Immersiella caudata</name>
    <dbReference type="NCBI Taxonomy" id="314043"/>
    <lineage>
        <taxon>Eukaryota</taxon>
        <taxon>Fungi</taxon>
        <taxon>Dikarya</taxon>
        <taxon>Ascomycota</taxon>
        <taxon>Pezizomycotina</taxon>
        <taxon>Sordariomycetes</taxon>
        <taxon>Sordariomycetidae</taxon>
        <taxon>Sordariales</taxon>
        <taxon>Lasiosphaeriaceae</taxon>
        <taxon>Immersiella</taxon>
    </lineage>
</organism>
<accession>A0AA39WYN8</accession>
<evidence type="ECO:0000313" key="2">
    <source>
        <dbReference type="Proteomes" id="UP001175000"/>
    </source>
</evidence>
<comment type="caution">
    <text evidence="1">The sequence shown here is derived from an EMBL/GenBank/DDBJ whole genome shotgun (WGS) entry which is preliminary data.</text>
</comment>
<evidence type="ECO:0000313" key="1">
    <source>
        <dbReference type="EMBL" id="KAK0624016.1"/>
    </source>
</evidence>
<protein>
    <submittedName>
        <fullName evidence="1">Uncharacterized protein</fullName>
    </submittedName>
</protein>
<gene>
    <name evidence="1" type="ORF">B0T14DRAFT_495380</name>
</gene>
<dbReference type="EMBL" id="JAULSU010000003">
    <property type="protein sequence ID" value="KAK0624016.1"/>
    <property type="molecule type" value="Genomic_DNA"/>
</dbReference>
<name>A0AA39WYN8_9PEZI</name>
<dbReference type="AlphaFoldDB" id="A0AA39WYN8"/>
<dbReference type="Proteomes" id="UP001175000">
    <property type="component" value="Unassembled WGS sequence"/>
</dbReference>
<proteinExistence type="predicted"/>
<reference evidence="1" key="1">
    <citation type="submission" date="2023-06" db="EMBL/GenBank/DDBJ databases">
        <title>Genome-scale phylogeny and comparative genomics of the fungal order Sordariales.</title>
        <authorList>
            <consortium name="Lawrence Berkeley National Laboratory"/>
            <person name="Hensen N."/>
            <person name="Bonometti L."/>
            <person name="Westerberg I."/>
            <person name="Brannstrom I.O."/>
            <person name="Guillou S."/>
            <person name="Cros-Aarteil S."/>
            <person name="Calhoun S."/>
            <person name="Haridas S."/>
            <person name="Kuo A."/>
            <person name="Mondo S."/>
            <person name="Pangilinan J."/>
            <person name="Riley R."/>
            <person name="Labutti K."/>
            <person name="Andreopoulos B."/>
            <person name="Lipzen A."/>
            <person name="Chen C."/>
            <person name="Yanf M."/>
            <person name="Daum C."/>
            <person name="Ng V."/>
            <person name="Clum A."/>
            <person name="Steindorff A."/>
            <person name="Ohm R."/>
            <person name="Martin F."/>
            <person name="Silar P."/>
            <person name="Natvig D."/>
            <person name="Lalanne C."/>
            <person name="Gautier V."/>
            <person name="Ament-Velasquez S.L."/>
            <person name="Kruys A."/>
            <person name="Hutchinson M.I."/>
            <person name="Powell A.J."/>
            <person name="Barry K."/>
            <person name="Miller A.N."/>
            <person name="Grigoriev I.V."/>
            <person name="Debuchy R."/>
            <person name="Gladieux P."/>
            <person name="Thoren M.H."/>
            <person name="Johannesson H."/>
        </authorList>
    </citation>
    <scope>NUCLEOTIDE SEQUENCE</scope>
    <source>
        <strain evidence="1">CBS 606.72</strain>
    </source>
</reference>
<keyword evidence="2" id="KW-1185">Reference proteome</keyword>